<dbReference type="SUPFAM" id="SSF51011">
    <property type="entry name" value="Glycosyl hydrolase domain"/>
    <property type="match status" value="1"/>
</dbReference>
<dbReference type="Gene3D" id="2.60.40.1180">
    <property type="entry name" value="Golgi alpha-mannosidase II"/>
    <property type="match status" value="1"/>
</dbReference>
<evidence type="ECO:0000256" key="1">
    <source>
        <dbReference type="ARBA" id="ARBA00009743"/>
    </source>
</evidence>
<keyword evidence="3 5" id="KW-0378">Hydrolase</keyword>
<dbReference type="PANTHER" id="PTHR11452:SF75">
    <property type="entry name" value="ALPHA-GALACTOSIDASE MEL1"/>
    <property type="match status" value="1"/>
</dbReference>
<dbReference type="Proteomes" id="UP001589858">
    <property type="component" value="Unassembled WGS sequence"/>
</dbReference>
<name>A0ABV6SCE2_9SPHN</name>
<dbReference type="Pfam" id="PF16499">
    <property type="entry name" value="Melibiase_2"/>
    <property type="match status" value="1"/>
</dbReference>
<dbReference type="EMBL" id="JBHLTM010000079">
    <property type="protein sequence ID" value="MFC0686920.1"/>
    <property type="molecule type" value="Genomic_DNA"/>
</dbReference>
<evidence type="ECO:0000313" key="8">
    <source>
        <dbReference type="EMBL" id="MFC0686920.1"/>
    </source>
</evidence>
<evidence type="ECO:0000256" key="3">
    <source>
        <dbReference type="ARBA" id="ARBA00022801"/>
    </source>
</evidence>
<accession>A0ABV6SCE2</accession>
<dbReference type="PROSITE" id="PS00512">
    <property type="entry name" value="ALPHA_GALACTOSIDASE"/>
    <property type="match status" value="1"/>
</dbReference>
<keyword evidence="2 6" id="KW-0732">Signal</keyword>
<dbReference type="SUPFAM" id="SSF51445">
    <property type="entry name" value="(Trans)glycosidases"/>
    <property type="match status" value="1"/>
</dbReference>
<dbReference type="EC" id="3.2.1.22" evidence="5"/>
<feature type="chain" id="PRO_5046790966" description="Alpha-galactosidase" evidence="6">
    <location>
        <begin position="29"/>
        <end position="516"/>
    </location>
</feature>
<comment type="catalytic activity">
    <reaction evidence="5">
        <text>Hydrolysis of terminal, non-reducing alpha-D-galactose residues in alpha-D-galactosides, including galactose oligosaccharides, galactomannans and galactolipids.</text>
        <dbReference type="EC" id="3.2.1.22"/>
    </reaction>
</comment>
<keyword evidence="4 5" id="KW-0326">Glycosidase</keyword>
<gene>
    <name evidence="8" type="ORF">ACFFF8_20245</name>
</gene>
<dbReference type="Pfam" id="PF17801">
    <property type="entry name" value="Melibiase_C"/>
    <property type="match status" value="1"/>
</dbReference>
<dbReference type="InterPro" id="IPR041233">
    <property type="entry name" value="Melibiase_C"/>
</dbReference>
<dbReference type="PRINTS" id="PR00740">
    <property type="entry name" value="GLHYDRLASE27"/>
</dbReference>
<feature type="signal peptide" evidence="6">
    <location>
        <begin position="1"/>
        <end position="28"/>
    </location>
</feature>
<keyword evidence="9" id="KW-1185">Reference proteome</keyword>
<dbReference type="GO" id="GO:0016798">
    <property type="term" value="F:hydrolase activity, acting on glycosyl bonds"/>
    <property type="evidence" value="ECO:0007669"/>
    <property type="project" value="UniProtKB-KW"/>
</dbReference>
<evidence type="ECO:0000313" key="9">
    <source>
        <dbReference type="Proteomes" id="UP001589858"/>
    </source>
</evidence>
<proteinExistence type="inferred from homology"/>
<dbReference type="InterPro" id="IPR017853">
    <property type="entry name" value="GH"/>
</dbReference>
<dbReference type="InterPro" id="IPR013785">
    <property type="entry name" value="Aldolase_TIM"/>
</dbReference>
<sequence length="516" mass="55605">MKHALIKAATLAPMLAGALLAGTSPVLAKTAYDGVWLFDDTPPTPGVTMMQITSKGGKIAGSVTTKWYGPVEMMNPHIEGGVLKFEARNLNDRDHPTRSWSVAIEDGHAHLKGRIWESEVDSTGRPGTAKDAKARAFQFTALPAMGTPIPSKLAATPPMGWSSWNKFAEHIDDKTVRAMADAMVSSGLRDAGYIYINIDDGWQGERDAKGVLQPNAKFPDMKALTAYVHSKGLKIGIYSSQGPKTCAGYIGSYGHVKQDADTYADWGFDYLKYDLCSGEWFYADADTVKRSYYEMGKALQEAGKRTGRDILFSLCEYGRFDVGSWGRDVGGQLWRTTGDITDDYPTMAKIGFDKNGNPAWAGPHGWNDPDMLEIGNGGMSADEYRTHMSLWAMSAAPLMMGHDLREMSAETLAMLTNRRVIAVDQDALGVQGKAVRKAGTMEVWSKPLADGRVALALFNRGDAPAPLALAPADAGLAAIDSVEDVWSGARSAALPAGYQVPARGVVMVVVHGAEAS</sequence>
<feature type="domain" description="Alpha galactosidase C-terminal" evidence="7">
    <location>
        <begin position="439"/>
        <end position="509"/>
    </location>
</feature>
<evidence type="ECO:0000256" key="5">
    <source>
        <dbReference type="RuleBase" id="RU361168"/>
    </source>
</evidence>
<organism evidence="8 9">
    <name type="scientific">Novosphingobium clariflavum</name>
    <dbReference type="NCBI Taxonomy" id="2029884"/>
    <lineage>
        <taxon>Bacteria</taxon>
        <taxon>Pseudomonadati</taxon>
        <taxon>Pseudomonadota</taxon>
        <taxon>Alphaproteobacteria</taxon>
        <taxon>Sphingomonadales</taxon>
        <taxon>Sphingomonadaceae</taxon>
        <taxon>Novosphingobium</taxon>
    </lineage>
</organism>
<comment type="caution">
    <text evidence="8">The sequence shown here is derived from an EMBL/GenBank/DDBJ whole genome shotgun (WGS) entry which is preliminary data.</text>
</comment>
<dbReference type="PANTHER" id="PTHR11452">
    <property type="entry name" value="ALPHA-GALACTOSIDASE/ALPHA-N-ACETYLGALACTOSAMINIDASE"/>
    <property type="match status" value="1"/>
</dbReference>
<reference evidence="8 9" key="1">
    <citation type="submission" date="2024-09" db="EMBL/GenBank/DDBJ databases">
        <authorList>
            <person name="Sun Q."/>
            <person name="Mori K."/>
        </authorList>
    </citation>
    <scope>NUCLEOTIDE SEQUENCE [LARGE SCALE GENOMIC DNA]</scope>
    <source>
        <strain evidence="8 9">CICC 11035S</strain>
    </source>
</reference>
<keyword evidence="5" id="KW-1015">Disulfide bond</keyword>
<dbReference type="InterPro" id="IPR013780">
    <property type="entry name" value="Glyco_hydro_b"/>
</dbReference>
<evidence type="ECO:0000259" key="7">
    <source>
        <dbReference type="Pfam" id="PF17801"/>
    </source>
</evidence>
<dbReference type="InterPro" id="IPR002241">
    <property type="entry name" value="Glyco_hydro_27"/>
</dbReference>
<protein>
    <recommendedName>
        <fullName evidence="5">Alpha-galactosidase</fullName>
        <ecNumber evidence="5">3.2.1.22</ecNumber>
    </recommendedName>
    <alternativeName>
        <fullName evidence="5">Melibiase</fullName>
    </alternativeName>
</protein>
<dbReference type="CDD" id="cd14792">
    <property type="entry name" value="GH27"/>
    <property type="match status" value="1"/>
</dbReference>
<evidence type="ECO:0000256" key="2">
    <source>
        <dbReference type="ARBA" id="ARBA00022729"/>
    </source>
</evidence>
<evidence type="ECO:0000256" key="4">
    <source>
        <dbReference type="ARBA" id="ARBA00023295"/>
    </source>
</evidence>
<evidence type="ECO:0000256" key="6">
    <source>
        <dbReference type="SAM" id="SignalP"/>
    </source>
</evidence>
<dbReference type="RefSeq" id="WP_267219260.1">
    <property type="nucleotide sequence ID" value="NZ_JAPCWC010000003.1"/>
</dbReference>
<dbReference type="Gene3D" id="3.20.20.70">
    <property type="entry name" value="Aldolase class I"/>
    <property type="match status" value="1"/>
</dbReference>
<dbReference type="InterPro" id="IPR000111">
    <property type="entry name" value="Glyco_hydro_27/36_CS"/>
</dbReference>
<comment type="similarity">
    <text evidence="1 5">Belongs to the glycosyl hydrolase 27 family.</text>
</comment>